<dbReference type="OrthoDB" id="10609798at2759"/>
<gene>
    <name evidence="2" type="ORF">NCU06657</name>
</gene>
<organism evidence="2 3">
    <name type="scientific">Neurospora crassa (strain ATCC 24698 / 74-OR23-1A / CBS 708.71 / DSM 1257 / FGSC 987)</name>
    <dbReference type="NCBI Taxonomy" id="367110"/>
    <lineage>
        <taxon>Eukaryota</taxon>
        <taxon>Fungi</taxon>
        <taxon>Dikarya</taxon>
        <taxon>Ascomycota</taxon>
        <taxon>Pezizomycotina</taxon>
        <taxon>Sordariomycetes</taxon>
        <taxon>Sordariomycetidae</taxon>
        <taxon>Sordariales</taxon>
        <taxon>Sordariaceae</taxon>
        <taxon>Neurospora</taxon>
    </lineage>
</organism>
<dbReference type="EMBL" id="CM002240">
    <property type="protein sequence ID" value="EAA31466.1"/>
    <property type="molecule type" value="Genomic_DNA"/>
</dbReference>
<dbReference type="KEGG" id="ncr:NCU06657"/>
<dbReference type="Proteomes" id="UP000001805">
    <property type="component" value="Chromosome 2, Linkage Group V"/>
</dbReference>
<dbReference type="RefSeq" id="XP_960702.1">
    <property type="nucleotide sequence ID" value="XM_955609.1"/>
</dbReference>
<protein>
    <submittedName>
        <fullName evidence="2">Uncharacterized protein</fullName>
    </submittedName>
</protein>
<dbReference type="GeneID" id="3876850"/>
<dbReference type="AlphaFoldDB" id="Q1K6M5"/>
<dbReference type="InParanoid" id="Q1K6M5"/>
<evidence type="ECO:0000313" key="3">
    <source>
        <dbReference type="Proteomes" id="UP000001805"/>
    </source>
</evidence>
<dbReference type="VEuPathDB" id="FungiDB:NCU06657"/>
<evidence type="ECO:0000256" key="1">
    <source>
        <dbReference type="SAM" id="MobiDB-lite"/>
    </source>
</evidence>
<feature type="region of interest" description="Disordered" evidence="1">
    <location>
        <begin position="173"/>
        <end position="199"/>
    </location>
</feature>
<keyword evidence="3" id="KW-1185">Reference proteome</keyword>
<evidence type="ECO:0000313" key="2">
    <source>
        <dbReference type="EMBL" id="EAA31466.1"/>
    </source>
</evidence>
<sequence length="199" mass="21199">MASLDGSPVAPFIPGGAEETRISLENPTTTLFVSQVEVCCCVEIEAGGSLATATKSLFTPDSSLARGWQSNGVDKPKSVPTFTSALVVTLDVPTLEDLRGVLATSALVEATGCSHRSPERQRYRTEYKYIPHGRPGTPSRPLFPSAWHQPSSRPRCLAATQCYASRWPASQSCPPGSVPLGSQQLTNVPPYAPSHGIHP</sequence>
<feature type="compositionally biased region" description="Polar residues" evidence="1">
    <location>
        <begin position="173"/>
        <end position="187"/>
    </location>
</feature>
<proteinExistence type="predicted"/>
<accession>Q1K6M5</accession>
<name>Q1K6M5_NEUCR</name>
<dbReference type="PaxDb" id="5141-EFNCRP00000006687"/>
<reference evidence="2 3" key="1">
    <citation type="journal article" date="2003" name="Nature">
        <title>The genome sequence of the filamentous fungus Neurospora crassa.</title>
        <authorList>
            <person name="Galagan J.E."/>
            <person name="Calvo S.E."/>
            <person name="Borkovich K.A."/>
            <person name="Selker E.U."/>
            <person name="Read N.D."/>
            <person name="Jaffe D."/>
            <person name="FitzHugh W."/>
            <person name="Ma L.J."/>
            <person name="Smirnov S."/>
            <person name="Purcell S."/>
            <person name="Rehman B."/>
            <person name="Elkins T."/>
            <person name="Engels R."/>
            <person name="Wang S."/>
            <person name="Nielsen C.B."/>
            <person name="Butler J."/>
            <person name="Endrizzi M."/>
            <person name="Qui D."/>
            <person name="Ianakiev P."/>
            <person name="Bell-Pedersen D."/>
            <person name="Nelson M.A."/>
            <person name="Werner-Washburne M."/>
            <person name="Selitrennikoff C.P."/>
            <person name="Kinsey J.A."/>
            <person name="Braun E.L."/>
            <person name="Zelter A."/>
            <person name="Schulte U."/>
            <person name="Kothe G.O."/>
            <person name="Jedd G."/>
            <person name="Mewes W."/>
            <person name="Staben C."/>
            <person name="Marcotte E."/>
            <person name="Greenberg D."/>
            <person name="Roy A."/>
            <person name="Foley K."/>
            <person name="Naylor J."/>
            <person name="Stange-Thomann N."/>
            <person name="Barrett R."/>
            <person name="Gnerre S."/>
            <person name="Kamal M."/>
            <person name="Kamvysselis M."/>
            <person name="Mauceli E."/>
            <person name="Bielke C."/>
            <person name="Rudd S."/>
            <person name="Frishman D."/>
            <person name="Krystofova S."/>
            <person name="Rasmussen C."/>
            <person name="Metzenberg R.L."/>
            <person name="Perkins D.D."/>
            <person name="Kroken S."/>
            <person name="Cogoni C."/>
            <person name="Macino G."/>
            <person name="Catcheside D."/>
            <person name="Li W."/>
            <person name="Pratt R.J."/>
            <person name="Osmani S.A."/>
            <person name="DeSouza C.P."/>
            <person name="Glass L."/>
            <person name="Orbach M.J."/>
            <person name="Berglund J.A."/>
            <person name="Voelker R."/>
            <person name="Yarden O."/>
            <person name="Plamann M."/>
            <person name="Seiler S."/>
            <person name="Dunlap J."/>
            <person name="Radford A."/>
            <person name="Aramayo R."/>
            <person name="Natvig D.O."/>
            <person name="Alex L.A."/>
            <person name="Mannhaupt G."/>
            <person name="Ebbole D.J."/>
            <person name="Freitag M."/>
            <person name="Paulsen I."/>
            <person name="Sachs M.S."/>
            <person name="Lander E.S."/>
            <person name="Nusbaum C."/>
            <person name="Birren B."/>
        </authorList>
    </citation>
    <scope>NUCLEOTIDE SEQUENCE [LARGE SCALE GENOMIC DNA]</scope>
    <source>
        <strain evidence="3">ATCC 24698 / 74-OR23-1A / CBS 708.71 / DSM 1257 / FGSC 987</strain>
    </source>
</reference>
<dbReference type="HOGENOM" id="CLU_1378495_0_0_1"/>